<dbReference type="InterPro" id="IPR002523">
    <property type="entry name" value="MgTranspt_CorA/ZnTranspt_ZntB"/>
</dbReference>
<dbReference type="PANTHER" id="PTHR46494">
    <property type="entry name" value="CORA FAMILY METAL ION TRANSPORTER (EUROFUNG)"/>
    <property type="match status" value="1"/>
</dbReference>
<comment type="subcellular location">
    <subcellularLocation>
        <location evidence="1">Cell membrane</location>
        <topology evidence="1">Multi-pass membrane protein</topology>
    </subcellularLocation>
    <subcellularLocation>
        <location evidence="8">Membrane</location>
        <topology evidence="8">Multi-pass membrane protein</topology>
    </subcellularLocation>
</comment>
<evidence type="ECO:0000256" key="5">
    <source>
        <dbReference type="ARBA" id="ARBA00022692"/>
    </source>
</evidence>
<feature type="transmembrane region" description="Helical" evidence="8">
    <location>
        <begin position="348"/>
        <end position="368"/>
    </location>
</feature>
<organism evidence="10 11">
    <name type="scientific">Thiorhodococcus fuscus</name>
    <dbReference type="NCBI Taxonomy" id="527200"/>
    <lineage>
        <taxon>Bacteria</taxon>
        <taxon>Pseudomonadati</taxon>
        <taxon>Pseudomonadota</taxon>
        <taxon>Gammaproteobacteria</taxon>
        <taxon>Chromatiales</taxon>
        <taxon>Chromatiaceae</taxon>
        <taxon>Thiorhodococcus</taxon>
    </lineage>
</organism>
<evidence type="ECO:0000256" key="1">
    <source>
        <dbReference type="ARBA" id="ARBA00004651"/>
    </source>
</evidence>
<evidence type="ECO:0000256" key="7">
    <source>
        <dbReference type="ARBA" id="ARBA00023136"/>
    </source>
</evidence>
<comment type="similarity">
    <text evidence="2 8">Belongs to the CorA metal ion transporter (MIT) (TC 1.A.35) family.</text>
</comment>
<dbReference type="EMBL" id="JBHUHX010000015">
    <property type="protein sequence ID" value="MFD2111546.1"/>
    <property type="molecule type" value="Genomic_DNA"/>
</dbReference>
<feature type="region of interest" description="Disordered" evidence="9">
    <location>
        <begin position="1"/>
        <end position="69"/>
    </location>
</feature>
<keyword evidence="3 8" id="KW-0813">Transport</keyword>
<evidence type="ECO:0000256" key="9">
    <source>
        <dbReference type="SAM" id="MobiDB-lite"/>
    </source>
</evidence>
<sequence>MTREPSDSRPDPGGTPPPGAVNPRPEHGHRHPRAARHRHARRLSRPRLPRAKRAPPGLPAGIEYHELTATSPDTPTRILCTDYSPERMETQEISDVAAFLAIHRPSWTRVRWIHVEGLQDQSALRTLAEKYKLHPLAIEDVLDRAQRPKLEDYPGEDDLPGRLFVMAHGIQLIEGQLISEPTGFFLGRTTLLSFQHSTCPAIGEIRKRLDSPRSRVRQNDASFLLYVLIDAMVDRYFPILDASSERLEAVEDEVLTRPEALSLHAMHEIKRDLVMIRRSAWPMRELVAQLQRERHECLSEIAQTYFRDVYDHCVQIIDLIETYREIASAVTETYVSLVSNRTNDIMKVLTVIGTIFIPLTFLAGVYGMNLEMPETHWAPAYPLFWITCLVIAGIMLWRFKRGGWL</sequence>
<keyword evidence="7 8" id="KW-0472">Membrane</keyword>
<evidence type="ECO:0000256" key="4">
    <source>
        <dbReference type="ARBA" id="ARBA00022475"/>
    </source>
</evidence>
<keyword evidence="8" id="KW-0460">Magnesium</keyword>
<gene>
    <name evidence="8 10" type="primary">corA</name>
    <name evidence="10" type="ORF">ACFSJC_06815</name>
</gene>
<comment type="function">
    <text evidence="8">Mediates influx of magnesium ions.</text>
</comment>
<feature type="compositionally biased region" description="Basic residues" evidence="9">
    <location>
        <begin position="27"/>
        <end position="53"/>
    </location>
</feature>
<evidence type="ECO:0000256" key="3">
    <source>
        <dbReference type="ARBA" id="ARBA00022448"/>
    </source>
</evidence>
<feature type="transmembrane region" description="Helical" evidence="8">
    <location>
        <begin position="380"/>
        <end position="399"/>
    </location>
</feature>
<dbReference type="RefSeq" id="WP_386025068.1">
    <property type="nucleotide sequence ID" value="NZ_JBHUHX010000015.1"/>
</dbReference>
<dbReference type="InterPro" id="IPR045861">
    <property type="entry name" value="CorA_cytoplasmic_dom"/>
</dbReference>
<name>A0ABW4Y5T6_9GAMM</name>
<evidence type="ECO:0000313" key="11">
    <source>
        <dbReference type="Proteomes" id="UP001597337"/>
    </source>
</evidence>
<dbReference type="InterPro" id="IPR004488">
    <property type="entry name" value="Mg/Co-transport_prot_CorA"/>
</dbReference>
<dbReference type="Pfam" id="PF01544">
    <property type="entry name" value="CorA"/>
    <property type="match status" value="1"/>
</dbReference>
<dbReference type="Gene3D" id="1.20.58.340">
    <property type="entry name" value="Magnesium transport protein CorA, transmembrane region"/>
    <property type="match status" value="2"/>
</dbReference>
<accession>A0ABW4Y5T6</accession>
<comment type="caution">
    <text evidence="10">The sequence shown here is derived from an EMBL/GenBank/DDBJ whole genome shotgun (WGS) entry which is preliminary data.</text>
</comment>
<evidence type="ECO:0000256" key="6">
    <source>
        <dbReference type="ARBA" id="ARBA00022989"/>
    </source>
</evidence>
<keyword evidence="11" id="KW-1185">Reference proteome</keyword>
<reference evidence="11" key="1">
    <citation type="journal article" date="2019" name="Int. J. Syst. Evol. Microbiol.">
        <title>The Global Catalogue of Microorganisms (GCM) 10K type strain sequencing project: providing services to taxonomists for standard genome sequencing and annotation.</title>
        <authorList>
            <consortium name="The Broad Institute Genomics Platform"/>
            <consortium name="The Broad Institute Genome Sequencing Center for Infectious Disease"/>
            <person name="Wu L."/>
            <person name="Ma J."/>
        </authorList>
    </citation>
    <scope>NUCLEOTIDE SEQUENCE [LARGE SCALE GENOMIC DNA]</scope>
    <source>
        <strain evidence="11">KACC 12597</strain>
    </source>
</reference>
<keyword evidence="4 8" id="KW-1003">Cell membrane</keyword>
<keyword evidence="5 8" id="KW-0812">Transmembrane</keyword>
<keyword evidence="6 8" id="KW-1133">Transmembrane helix</keyword>
<dbReference type="InterPro" id="IPR045863">
    <property type="entry name" value="CorA_TM1_TM2"/>
</dbReference>
<dbReference type="Proteomes" id="UP001597337">
    <property type="component" value="Unassembled WGS sequence"/>
</dbReference>
<keyword evidence="8" id="KW-0406">Ion transport</keyword>
<dbReference type="NCBIfam" id="TIGR00383">
    <property type="entry name" value="corA"/>
    <property type="match status" value="1"/>
</dbReference>
<protein>
    <recommendedName>
        <fullName evidence="8">Magnesium transport protein CorA</fullName>
    </recommendedName>
</protein>
<evidence type="ECO:0000256" key="8">
    <source>
        <dbReference type="RuleBase" id="RU362010"/>
    </source>
</evidence>
<dbReference type="PANTHER" id="PTHR46494:SF1">
    <property type="entry name" value="CORA FAMILY METAL ION TRANSPORTER (EUROFUNG)"/>
    <property type="match status" value="1"/>
</dbReference>
<dbReference type="SUPFAM" id="SSF144083">
    <property type="entry name" value="Magnesium transport protein CorA, transmembrane region"/>
    <property type="match status" value="1"/>
</dbReference>
<feature type="compositionally biased region" description="Basic and acidic residues" evidence="9">
    <location>
        <begin position="1"/>
        <end position="10"/>
    </location>
</feature>
<evidence type="ECO:0000256" key="2">
    <source>
        <dbReference type="ARBA" id="ARBA00009765"/>
    </source>
</evidence>
<evidence type="ECO:0000313" key="10">
    <source>
        <dbReference type="EMBL" id="MFD2111546.1"/>
    </source>
</evidence>
<proteinExistence type="inferred from homology"/>
<dbReference type="Gene3D" id="3.30.460.20">
    <property type="entry name" value="CorA soluble domain-like"/>
    <property type="match status" value="1"/>
</dbReference>
<dbReference type="SUPFAM" id="SSF143865">
    <property type="entry name" value="CorA soluble domain-like"/>
    <property type="match status" value="1"/>
</dbReference>
<dbReference type="CDD" id="cd12828">
    <property type="entry name" value="TmCorA-like_1"/>
    <property type="match status" value="1"/>
</dbReference>